<gene>
    <name evidence="2" type="ORF">KK103_14215</name>
</gene>
<dbReference type="Proteomes" id="UP000709437">
    <property type="component" value="Unassembled WGS sequence"/>
</dbReference>
<evidence type="ECO:0000313" key="3">
    <source>
        <dbReference type="Proteomes" id="UP000709437"/>
    </source>
</evidence>
<evidence type="ECO:0000313" key="2">
    <source>
        <dbReference type="EMBL" id="MBT1542921.1"/>
    </source>
</evidence>
<protein>
    <recommendedName>
        <fullName evidence="4">DUF4190 domain-containing protein</fullName>
    </recommendedName>
</protein>
<dbReference type="AlphaFoldDB" id="A0A9Q2W510"/>
<dbReference type="EMBL" id="JAHEWX010000020">
    <property type="protein sequence ID" value="MBT1542921.1"/>
    <property type="molecule type" value="Genomic_DNA"/>
</dbReference>
<evidence type="ECO:0000256" key="1">
    <source>
        <dbReference type="SAM" id="Phobius"/>
    </source>
</evidence>
<keyword evidence="1" id="KW-0812">Transmembrane</keyword>
<sequence>MPGAAAPEPRRALGATAGAGLGAVAGIATIGLAAWWFTAPSTVHGVGVVLGLLALVVSIVALRDRTSTWQRPVALLGAVLGGVGTVVLLWAVAAALLPLAGVTLPDVTGTGVTPTLAP</sequence>
<comment type="caution">
    <text evidence="2">The sequence shown here is derived from an EMBL/GenBank/DDBJ whole genome shotgun (WGS) entry which is preliminary data.</text>
</comment>
<feature type="transmembrane region" description="Helical" evidence="1">
    <location>
        <begin position="43"/>
        <end position="62"/>
    </location>
</feature>
<feature type="transmembrane region" description="Helical" evidence="1">
    <location>
        <begin position="74"/>
        <end position="97"/>
    </location>
</feature>
<organism evidence="2 3">
    <name type="scientific">Curtobacterium flaccumfaciens pv. flaccumfaciens</name>
    <dbReference type="NCBI Taxonomy" id="138532"/>
    <lineage>
        <taxon>Bacteria</taxon>
        <taxon>Bacillati</taxon>
        <taxon>Actinomycetota</taxon>
        <taxon>Actinomycetes</taxon>
        <taxon>Micrococcales</taxon>
        <taxon>Microbacteriaceae</taxon>
        <taxon>Curtobacterium</taxon>
    </lineage>
</organism>
<keyword evidence="1" id="KW-0472">Membrane</keyword>
<accession>A0A9Q2W510</accession>
<evidence type="ECO:0008006" key="4">
    <source>
        <dbReference type="Google" id="ProtNLM"/>
    </source>
</evidence>
<feature type="transmembrane region" description="Helical" evidence="1">
    <location>
        <begin position="12"/>
        <end position="37"/>
    </location>
</feature>
<name>A0A9Q2W510_9MICO</name>
<reference evidence="2" key="1">
    <citation type="submission" date="2021-05" db="EMBL/GenBank/DDBJ databases">
        <title>Whole genome sequence of Curtobacterium flaccumfaciens pv. flaccumfaciens strain CFBP 3417.</title>
        <authorList>
            <person name="Osdaghi E."/>
            <person name="Taghouti G."/>
            <person name="Portier P."/>
            <person name="Fazliarab A."/>
            <person name="Taghavi S.M."/>
            <person name="Briand M."/>
            <person name="Le-Saux M."/>
            <person name="Jacques M.-A."/>
        </authorList>
    </citation>
    <scope>NUCLEOTIDE SEQUENCE</scope>
    <source>
        <strain evidence="2">CFBP 3417</strain>
    </source>
</reference>
<keyword evidence="1" id="KW-1133">Transmembrane helix</keyword>
<proteinExistence type="predicted"/>
<dbReference type="RefSeq" id="WP_214519858.1">
    <property type="nucleotide sequence ID" value="NZ_JAHEWX010000020.1"/>
</dbReference>